<protein>
    <submittedName>
        <fullName evidence="3">Acyl-CoA dehydrogenase family protein</fullName>
    </submittedName>
</protein>
<sequence length="145" mass="16267">MSGNRTCAINRRRNKDEFYFDRRAGRIIGFGQKVFGKPVNANQGFQWYLADMATKTEAAKALTLNAAALRQAGKNITKEAAMAKYYASETAVEVANKALQIHGGYGYMKEYAIERQYRDARIIPIYEGTSEVQKMVISRAVINGK</sequence>
<dbReference type="Pfam" id="PF00441">
    <property type="entry name" value="Acyl-CoA_dh_1"/>
    <property type="match status" value="1"/>
</dbReference>
<dbReference type="PROSITE" id="PS00073">
    <property type="entry name" value="ACYL_COA_DH_2"/>
    <property type="match status" value="1"/>
</dbReference>
<gene>
    <name evidence="3" type="ORF">WMO25_16675</name>
</gene>
<evidence type="ECO:0000313" key="4">
    <source>
        <dbReference type="Proteomes" id="UP001469749"/>
    </source>
</evidence>
<feature type="domain" description="Acyl-CoA dehydrogenase/oxidase C-terminal" evidence="2">
    <location>
        <begin position="33"/>
        <end position="141"/>
    </location>
</feature>
<name>A0ABV1B9Q2_9FIRM</name>
<dbReference type="Proteomes" id="UP001469749">
    <property type="component" value="Unassembled WGS sequence"/>
</dbReference>
<dbReference type="PANTHER" id="PTHR43884:SF12">
    <property type="entry name" value="ISOVALERYL-COA DEHYDROGENASE, MITOCHONDRIAL-RELATED"/>
    <property type="match status" value="1"/>
</dbReference>
<dbReference type="Gene3D" id="1.20.140.10">
    <property type="entry name" value="Butyryl-CoA Dehydrogenase, subunit A, domain 3"/>
    <property type="match status" value="1"/>
</dbReference>
<reference evidence="3 4" key="1">
    <citation type="submission" date="2024-03" db="EMBL/GenBank/DDBJ databases">
        <title>Human intestinal bacterial collection.</title>
        <authorList>
            <person name="Pauvert C."/>
            <person name="Hitch T.C.A."/>
            <person name="Clavel T."/>
        </authorList>
    </citation>
    <scope>NUCLEOTIDE SEQUENCE [LARGE SCALE GENOMIC DNA]</scope>
    <source>
        <strain evidence="3 4">CLA-AA-H190</strain>
    </source>
</reference>
<dbReference type="EMBL" id="JBBMEK010000335">
    <property type="protein sequence ID" value="MEQ2366701.1"/>
    <property type="molecule type" value="Genomic_DNA"/>
</dbReference>
<proteinExistence type="predicted"/>
<dbReference type="RefSeq" id="WP_349086286.1">
    <property type="nucleotide sequence ID" value="NZ_JBBMEK010000335.1"/>
</dbReference>
<dbReference type="InterPro" id="IPR009075">
    <property type="entry name" value="AcylCo_DH/oxidase_C"/>
</dbReference>
<dbReference type="InterPro" id="IPR036250">
    <property type="entry name" value="AcylCo_DH-like_C"/>
</dbReference>
<evidence type="ECO:0000313" key="3">
    <source>
        <dbReference type="EMBL" id="MEQ2366701.1"/>
    </source>
</evidence>
<accession>A0ABV1B9Q2</accession>
<comment type="caution">
    <text evidence="3">The sequence shown here is derived from an EMBL/GenBank/DDBJ whole genome shotgun (WGS) entry which is preliminary data.</text>
</comment>
<dbReference type="InterPro" id="IPR006089">
    <property type="entry name" value="Acyl-CoA_DH_CS"/>
</dbReference>
<dbReference type="PANTHER" id="PTHR43884">
    <property type="entry name" value="ACYL-COA DEHYDROGENASE"/>
    <property type="match status" value="1"/>
</dbReference>
<organism evidence="3 4">
    <name type="scientific">Coprococcus intestinihominis</name>
    <dbReference type="NCBI Taxonomy" id="3133154"/>
    <lineage>
        <taxon>Bacteria</taxon>
        <taxon>Bacillati</taxon>
        <taxon>Bacillota</taxon>
        <taxon>Clostridia</taxon>
        <taxon>Lachnospirales</taxon>
        <taxon>Lachnospiraceae</taxon>
        <taxon>Coprococcus</taxon>
    </lineage>
</organism>
<evidence type="ECO:0000259" key="2">
    <source>
        <dbReference type="Pfam" id="PF00441"/>
    </source>
</evidence>
<dbReference type="SUPFAM" id="SSF47203">
    <property type="entry name" value="Acyl-CoA dehydrogenase C-terminal domain-like"/>
    <property type="match status" value="1"/>
</dbReference>
<keyword evidence="4" id="KW-1185">Reference proteome</keyword>
<keyword evidence="1" id="KW-0285">Flavoprotein</keyword>
<evidence type="ECO:0000256" key="1">
    <source>
        <dbReference type="ARBA" id="ARBA00022630"/>
    </source>
</evidence>